<accession>A0A972FTS7</accession>
<organism evidence="1 2">
    <name type="scientific">Flavobacterium silvaticum</name>
    <dbReference type="NCBI Taxonomy" id="1852020"/>
    <lineage>
        <taxon>Bacteria</taxon>
        <taxon>Pseudomonadati</taxon>
        <taxon>Bacteroidota</taxon>
        <taxon>Flavobacteriia</taxon>
        <taxon>Flavobacteriales</taxon>
        <taxon>Flavobacteriaceae</taxon>
        <taxon>Flavobacterium</taxon>
    </lineage>
</organism>
<name>A0A972FTS7_9FLAO</name>
<dbReference type="AlphaFoldDB" id="A0A972FTS7"/>
<sequence>MSFEVNFGATIYSVLRLALGKRKFMRLFLVFLCVVFGVSSCSLSDEDTKSYEYTLPVQYVVSPQSITLGDTATFAVSYRRPSDCYIFNGFNVEVANFNRLVSVKAIYFNNSECLDDQGTVYEVPMDFVPSTTGTYEFKFWSGDNEQNEPEYITKTVTVENTN</sequence>
<proteinExistence type="predicted"/>
<keyword evidence="2" id="KW-1185">Reference proteome</keyword>
<evidence type="ECO:0000313" key="2">
    <source>
        <dbReference type="Proteomes" id="UP000712080"/>
    </source>
</evidence>
<protein>
    <submittedName>
        <fullName evidence="1">Uncharacterized protein</fullName>
    </submittedName>
</protein>
<reference evidence="1" key="1">
    <citation type="submission" date="2020-02" db="EMBL/GenBank/DDBJ databases">
        <title>Flavobacterium sp. genome.</title>
        <authorList>
            <person name="Jung H.S."/>
            <person name="Baek J.H."/>
            <person name="Jeon C.O."/>
        </authorList>
    </citation>
    <scope>NUCLEOTIDE SEQUENCE</scope>
    <source>
        <strain evidence="1">SE-s28</strain>
    </source>
</reference>
<dbReference type="Proteomes" id="UP000712080">
    <property type="component" value="Unassembled WGS sequence"/>
</dbReference>
<gene>
    <name evidence="1" type="ORF">G6047_09890</name>
</gene>
<comment type="caution">
    <text evidence="1">The sequence shown here is derived from an EMBL/GenBank/DDBJ whole genome shotgun (WGS) entry which is preliminary data.</text>
</comment>
<evidence type="ECO:0000313" key="1">
    <source>
        <dbReference type="EMBL" id="NMH28343.1"/>
    </source>
</evidence>
<dbReference type="EMBL" id="JAAMPU010000105">
    <property type="protein sequence ID" value="NMH28343.1"/>
    <property type="molecule type" value="Genomic_DNA"/>
</dbReference>
<dbReference type="RefSeq" id="WP_169527448.1">
    <property type="nucleotide sequence ID" value="NZ_JAAMPU010000105.1"/>
</dbReference>